<dbReference type="InterPro" id="IPR003594">
    <property type="entry name" value="HATPase_dom"/>
</dbReference>
<dbReference type="PROSITE" id="PS50885">
    <property type="entry name" value="HAMP"/>
    <property type="match status" value="1"/>
</dbReference>
<dbReference type="SMART" id="SM00448">
    <property type="entry name" value="REC"/>
    <property type="match status" value="2"/>
</dbReference>
<dbReference type="SUPFAM" id="SSF158472">
    <property type="entry name" value="HAMP domain-like"/>
    <property type="match status" value="1"/>
</dbReference>
<dbReference type="SMART" id="SM00073">
    <property type="entry name" value="HPT"/>
    <property type="match status" value="1"/>
</dbReference>
<dbReference type="SUPFAM" id="SSF47384">
    <property type="entry name" value="Homodimeric domain of signal transducing histidine kinase"/>
    <property type="match status" value="1"/>
</dbReference>
<evidence type="ECO:0000256" key="2">
    <source>
        <dbReference type="ARBA" id="ARBA00004651"/>
    </source>
</evidence>
<dbReference type="FunFam" id="1.10.287.130:FF:000002">
    <property type="entry name" value="Two-component osmosensing histidine kinase"/>
    <property type="match status" value="1"/>
</dbReference>
<evidence type="ECO:0000256" key="11">
    <source>
        <dbReference type="ARBA" id="ARBA00022840"/>
    </source>
</evidence>
<evidence type="ECO:0000259" key="29">
    <source>
        <dbReference type="PROSITE" id="PS50894"/>
    </source>
</evidence>
<name>A0A368XDH9_9BURK</name>
<dbReference type="InterPro" id="IPR001789">
    <property type="entry name" value="Sig_transdc_resp-reg_receiver"/>
</dbReference>
<dbReference type="CDD" id="cd16922">
    <property type="entry name" value="HATPase_EvgS-ArcB-TorS-like"/>
    <property type="match status" value="1"/>
</dbReference>
<dbReference type="GO" id="GO:0006355">
    <property type="term" value="P:regulation of DNA-templated transcription"/>
    <property type="evidence" value="ECO:0007669"/>
    <property type="project" value="InterPro"/>
</dbReference>
<keyword evidence="12 23" id="KW-1133">Transmembrane helix</keyword>
<feature type="domain" description="Response regulatory" evidence="25">
    <location>
        <begin position="853"/>
        <end position="976"/>
    </location>
</feature>
<comment type="subunit">
    <text evidence="17">At low DSF concentrations, interacts with RpfF.</text>
</comment>
<dbReference type="SUPFAM" id="SSF55874">
    <property type="entry name" value="ATPase domain of HSP90 chaperone/DNA topoisomerase II/histidine kinase"/>
    <property type="match status" value="1"/>
</dbReference>
<dbReference type="CDD" id="cd17546">
    <property type="entry name" value="REC_hyHK_CKI1_RcsC-like"/>
    <property type="match status" value="2"/>
</dbReference>
<reference evidence="30 31" key="1">
    <citation type="submission" date="2018-07" db="EMBL/GenBank/DDBJ databases">
        <title>Genomic Encyclopedia of Type Strains, Phase IV (KMG-IV): sequencing the most valuable type-strain genomes for metagenomic binning, comparative biology and taxonomic classification.</title>
        <authorList>
            <person name="Goeker M."/>
        </authorList>
    </citation>
    <scope>NUCLEOTIDE SEQUENCE [LARGE SCALE GENOMIC DNA]</scope>
    <source>
        <strain evidence="30 31">DSM 21634</strain>
    </source>
</reference>
<feature type="modified residue" description="4-aspartylphosphate" evidence="21">
    <location>
        <position position="907"/>
    </location>
</feature>
<dbReference type="PROSITE" id="PS50112">
    <property type="entry name" value="PAS"/>
    <property type="match status" value="1"/>
</dbReference>
<protein>
    <recommendedName>
        <fullName evidence="18">Sensory/regulatory protein RpfC</fullName>
        <ecNumber evidence="3">2.7.13.3</ecNumber>
    </recommendedName>
    <alternativeName>
        <fullName evidence="19">Virulence sensor protein BvgS</fullName>
    </alternativeName>
</protein>
<dbReference type="PROSITE" id="PS50894">
    <property type="entry name" value="HPT"/>
    <property type="match status" value="1"/>
</dbReference>
<keyword evidence="14" id="KW-0843">Virulence</keyword>
<proteinExistence type="predicted"/>
<dbReference type="CDD" id="cd00082">
    <property type="entry name" value="HisKA"/>
    <property type="match status" value="1"/>
</dbReference>
<evidence type="ECO:0000256" key="18">
    <source>
        <dbReference type="ARBA" id="ARBA00068150"/>
    </source>
</evidence>
<evidence type="ECO:0000256" key="13">
    <source>
        <dbReference type="ARBA" id="ARBA00023012"/>
    </source>
</evidence>
<dbReference type="Pfam" id="PF00072">
    <property type="entry name" value="Response_reg"/>
    <property type="match status" value="2"/>
</dbReference>
<feature type="domain" description="HAMP" evidence="28">
    <location>
        <begin position="218"/>
        <end position="271"/>
    </location>
</feature>
<evidence type="ECO:0000256" key="14">
    <source>
        <dbReference type="ARBA" id="ARBA00023026"/>
    </source>
</evidence>
<evidence type="ECO:0000256" key="22">
    <source>
        <dbReference type="SAM" id="Coils"/>
    </source>
</evidence>
<evidence type="ECO:0000256" key="19">
    <source>
        <dbReference type="ARBA" id="ARBA00070152"/>
    </source>
</evidence>
<evidence type="ECO:0000256" key="21">
    <source>
        <dbReference type="PROSITE-ProRule" id="PRU00169"/>
    </source>
</evidence>
<dbReference type="EC" id="2.7.13.3" evidence="3"/>
<evidence type="ECO:0000256" key="15">
    <source>
        <dbReference type="ARBA" id="ARBA00023136"/>
    </source>
</evidence>
<feature type="domain" description="Response regulatory" evidence="25">
    <location>
        <begin position="1004"/>
        <end position="1121"/>
    </location>
</feature>
<dbReference type="GO" id="GO:0005524">
    <property type="term" value="F:ATP binding"/>
    <property type="evidence" value="ECO:0007669"/>
    <property type="project" value="UniProtKB-KW"/>
</dbReference>
<evidence type="ECO:0000259" key="24">
    <source>
        <dbReference type="PROSITE" id="PS50109"/>
    </source>
</evidence>
<dbReference type="PANTHER" id="PTHR45339">
    <property type="entry name" value="HYBRID SIGNAL TRANSDUCTION HISTIDINE KINASE J"/>
    <property type="match status" value="1"/>
</dbReference>
<dbReference type="InterPro" id="IPR003660">
    <property type="entry name" value="HAMP_dom"/>
</dbReference>
<dbReference type="SUPFAM" id="SSF52172">
    <property type="entry name" value="CheY-like"/>
    <property type="match status" value="2"/>
</dbReference>
<feature type="modified residue" description="4-aspartylphosphate" evidence="21">
    <location>
        <position position="1054"/>
    </location>
</feature>
<feature type="transmembrane region" description="Helical" evidence="23">
    <location>
        <begin position="20"/>
        <end position="39"/>
    </location>
</feature>
<dbReference type="SUPFAM" id="SSF55781">
    <property type="entry name" value="GAF domain-like"/>
    <property type="match status" value="1"/>
</dbReference>
<comment type="catalytic activity">
    <reaction evidence="1">
        <text>ATP + protein L-histidine = ADP + protein N-phospho-L-histidine.</text>
        <dbReference type="EC" id="2.7.13.3"/>
    </reaction>
</comment>
<organism evidence="30 31">
    <name type="scientific">Pseudorhodoferax soli</name>
    <dbReference type="NCBI Taxonomy" id="545864"/>
    <lineage>
        <taxon>Bacteria</taxon>
        <taxon>Pseudomonadati</taxon>
        <taxon>Pseudomonadota</taxon>
        <taxon>Betaproteobacteria</taxon>
        <taxon>Burkholderiales</taxon>
        <taxon>Comamonadaceae</taxon>
    </lineage>
</organism>
<dbReference type="Gene3D" id="6.10.340.10">
    <property type="match status" value="1"/>
</dbReference>
<dbReference type="Proteomes" id="UP000252884">
    <property type="component" value="Unassembled WGS sequence"/>
</dbReference>
<sequence length="1350" mass="146805">MPLLTRHLQRSSLSANLAAAFAGVLLLAVVLGGIGIHGLRTVGKDIRAMYEQDLQGVSNAREVQFHYAAMGRQLRQALLTTRQETYALAVRSLEQEHVELMRAVEDLRGRIVREDNRLNLASFEQSYAIYRQNVAQVLEQARAGGLEEARKRVSSPEFGVIGDAVAQAMEAVASSKEHSARETLRGVQALARRTEIWVMALLVFGGLICLLFVWVIARSIRIPAVELRSAVERIAAGDLDQEVPHTGFQNDLGGLARAVAVLQTAASELAEQRWVKTHAATFSAELQSAGSFVELAQKFFSVAAPLLGIGHGVLYIHEKQHRRLRLLTGFAHRERKTLEQYIDFGQGLVGQCAMEGTPITLTEPPPDYVRIGSALGDAVPRAISVLPLCRGDRLLGVLEIATLEPTTRARQALLDAALPVLAGNLEILERSVATQRLLEETQAQAETLERQARELETQKDAIQATETWFRSIIESAPDGMLVLDQHGEIILSNPELDRMFGYANGELVGRKIEVLVPLSVRGHHVALRSGFARDSKARLMGAGDSRLFGLRKDGSEFPIEVGLARLPDVGGRGECVGASVRDVTERRRAEDEVRRARELAEDATRAKSEFLANMSHEIRTPMNAIIGMTHLALQTELDKKQRNYMEKVHRAAENLLGIINDILDFSKIEAGKMAMERVDFRLEDVLDHVANLIGMKAEDRGLELLFNCSADVPTALVGDPLRLGQILLNLCSNAVKFTEQGDIVLGVEAVEQQADAVELHFWVKDSGIGMTPEQCARLFQSFSQADTSTTRKYGGTGLGLAISRTLVELMEGRIWVESTPGAGSTFHFHARFAMQAEPAPRRMFRADELQGVRALVVDDNAAAREILSTMARRFGLEVDVARDGPEGLRLVEAALQRQLAYDLVLMDWKMPVMDGVEAVRRMQSLDVPATQAVIMVTAFGRDEAMTAIEHHGARIDAVLTKPITPSTLLEAIGQALGRGQVQPGREEARAVGNQEHRQQLRGARVLLVDDNDLNQELAQELLTQAGIDVVVASNGQEALDILARDPAFDGVLMDCQMPVMDGYEATRHLRAQPQFRALPIIAMTANAMAGDREKVLAAGMVDHIAKPLNVDAMFACMARWIHPRAQPAEPPRPPTADGPARMLAVLPALPGLDQAKGLAITQNNGALYRRLLARFAAGQQGFAQAFAQSLQDSDPVAATRCAHTLRGSAGNIGAHAVAQAAAALELACRDGAAPERIDALLAETLQALDPLVAAIQAMQAGAADVPRMPGSQGPHTAPGPEVDAMLQRLRRLLQQNDGEAGDLLDEVVARLAAQGHPLAGRLAPVVRAIENIDFDNALERLDALQAATLP</sequence>
<dbReference type="Gene3D" id="3.30.450.40">
    <property type="match status" value="1"/>
</dbReference>
<keyword evidence="11" id="KW-0067">ATP-binding</keyword>
<feature type="domain" description="HPt" evidence="29">
    <location>
        <begin position="1164"/>
        <end position="1258"/>
    </location>
</feature>
<dbReference type="Pfam" id="PF00512">
    <property type="entry name" value="HisKA"/>
    <property type="match status" value="1"/>
</dbReference>
<dbReference type="InterPro" id="IPR005467">
    <property type="entry name" value="His_kinase_dom"/>
</dbReference>
<dbReference type="PROSITE" id="PS50113">
    <property type="entry name" value="PAC"/>
    <property type="match status" value="1"/>
</dbReference>
<dbReference type="PROSITE" id="PS50109">
    <property type="entry name" value="HIS_KIN"/>
    <property type="match status" value="1"/>
</dbReference>
<dbReference type="GO" id="GO:0000155">
    <property type="term" value="F:phosphorelay sensor kinase activity"/>
    <property type="evidence" value="ECO:0007669"/>
    <property type="project" value="InterPro"/>
</dbReference>
<evidence type="ECO:0000256" key="7">
    <source>
        <dbReference type="ARBA" id="ARBA00022692"/>
    </source>
</evidence>
<evidence type="ECO:0000259" key="26">
    <source>
        <dbReference type="PROSITE" id="PS50112"/>
    </source>
</evidence>
<dbReference type="InterPro" id="IPR008207">
    <property type="entry name" value="Sig_transdc_His_kin_Hpt_dom"/>
</dbReference>
<comment type="caution">
    <text evidence="30">The sequence shown here is derived from an EMBL/GenBank/DDBJ whole genome shotgun (WGS) entry which is preliminary data.</text>
</comment>
<feature type="coiled-coil region" evidence="22">
    <location>
        <begin position="431"/>
        <end position="465"/>
    </location>
</feature>
<evidence type="ECO:0000256" key="23">
    <source>
        <dbReference type="SAM" id="Phobius"/>
    </source>
</evidence>
<evidence type="ECO:0000256" key="10">
    <source>
        <dbReference type="ARBA" id="ARBA00022777"/>
    </source>
</evidence>
<feature type="domain" description="PAS" evidence="26">
    <location>
        <begin position="465"/>
        <end position="517"/>
    </location>
</feature>
<dbReference type="GO" id="GO:0005886">
    <property type="term" value="C:plasma membrane"/>
    <property type="evidence" value="ECO:0007669"/>
    <property type="project" value="UniProtKB-SubCell"/>
</dbReference>
<evidence type="ECO:0000259" key="25">
    <source>
        <dbReference type="PROSITE" id="PS50110"/>
    </source>
</evidence>
<evidence type="ECO:0000313" key="30">
    <source>
        <dbReference type="EMBL" id="RCW64487.1"/>
    </source>
</evidence>
<dbReference type="SMART" id="SM00387">
    <property type="entry name" value="HATPase_c"/>
    <property type="match status" value="1"/>
</dbReference>
<dbReference type="SMART" id="SM00388">
    <property type="entry name" value="HisKA"/>
    <property type="match status" value="1"/>
</dbReference>
<keyword evidence="13" id="KW-0902">Two-component regulatory system</keyword>
<dbReference type="Pfam" id="PF13426">
    <property type="entry name" value="PAS_9"/>
    <property type="match status" value="1"/>
</dbReference>
<dbReference type="CDD" id="cd06225">
    <property type="entry name" value="HAMP"/>
    <property type="match status" value="1"/>
</dbReference>
<dbReference type="Pfam" id="PF01627">
    <property type="entry name" value="Hpt"/>
    <property type="match status" value="1"/>
</dbReference>
<evidence type="ECO:0000256" key="5">
    <source>
        <dbReference type="ARBA" id="ARBA00022553"/>
    </source>
</evidence>
<feature type="transmembrane region" description="Helical" evidence="23">
    <location>
        <begin position="196"/>
        <end position="217"/>
    </location>
</feature>
<dbReference type="InterPro" id="IPR004358">
    <property type="entry name" value="Sig_transdc_His_kin-like_C"/>
</dbReference>
<keyword evidence="22" id="KW-0175">Coiled coil</keyword>
<dbReference type="InterPro" id="IPR035965">
    <property type="entry name" value="PAS-like_dom_sf"/>
</dbReference>
<evidence type="ECO:0000256" key="20">
    <source>
        <dbReference type="PROSITE-ProRule" id="PRU00110"/>
    </source>
</evidence>
<dbReference type="SUPFAM" id="SSF47226">
    <property type="entry name" value="Histidine-containing phosphotransfer domain, HPT domain"/>
    <property type="match status" value="1"/>
</dbReference>
<evidence type="ECO:0000256" key="17">
    <source>
        <dbReference type="ARBA" id="ARBA00064003"/>
    </source>
</evidence>
<dbReference type="Gene3D" id="3.30.565.10">
    <property type="entry name" value="Histidine kinase-like ATPase, C-terminal domain"/>
    <property type="match status" value="1"/>
</dbReference>
<keyword evidence="5 21" id="KW-0597">Phosphoprotein</keyword>
<dbReference type="InterPro" id="IPR036097">
    <property type="entry name" value="HisK_dim/P_sf"/>
</dbReference>
<keyword evidence="10" id="KW-0418">Kinase</keyword>
<accession>A0A368XDH9</accession>
<evidence type="ECO:0000256" key="4">
    <source>
        <dbReference type="ARBA" id="ARBA00022475"/>
    </source>
</evidence>
<evidence type="ECO:0000256" key="1">
    <source>
        <dbReference type="ARBA" id="ARBA00000085"/>
    </source>
</evidence>
<dbReference type="InterPro" id="IPR029016">
    <property type="entry name" value="GAF-like_dom_sf"/>
</dbReference>
<dbReference type="Pfam" id="PF12729">
    <property type="entry name" value="4HB_MCP_1"/>
    <property type="match status" value="1"/>
</dbReference>
<dbReference type="SMART" id="SM00304">
    <property type="entry name" value="HAMP"/>
    <property type="match status" value="1"/>
</dbReference>
<dbReference type="InterPro" id="IPR036890">
    <property type="entry name" value="HATPase_C_sf"/>
</dbReference>
<dbReference type="InterPro" id="IPR011006">
    <property type="entry name" value="CheY-like_superfamily"/>
</dbReference>
<dbReference type="Gene3D" id="3.30.450.20">
    <property type="entry name" value="PAS domain"/>
    <property type="match status" value="1"/>
</dbReference>
<dbReference type="InterPro" id="IPR000700">
    <property type="entry name" value="PAS-assoc_C"/>
</dbReference>
<dbReference type="FunFam" id="3.30.565.10:FF:000010">
    <property type="entry name" value="Sensor histidine kinase RcsC"/>
    <property type="match status" value="1"/>
</dbReference>
<evidence type="ECO:0000259" key="28">
    <source>
        <dbReference type="PROSITE" id="PS50885"/>
    </source>
</evidence>
<evidence type="ECO:0000256" key="3">
    <source>
        <dbReference type="ARBA" id="ARBA00012438"/>
    </source>
</evidence>
<dbReference type="OrthoDB" id="5290456at2"/>
<dbReference type="InterPro" id="IPR036641">
    <property type="entry name" value="HPT_dom_sf"/>
</dbReference>
<keyword evidence="9" id="KW-0547">Nucleotide-binding</keyword>
<keyword evidence="15 23" id="KW-0472">Membrane</keyword>
<dbReference type="Gene3D" id="1.10.287.130">
    <property type="match status" value="1"/>
</dbReference>
<dbReference type="Pfam" id="PF02518">
    <property type="entry name" value="HATPase_c"/>
    <property type="match status" value="1"/>
</dbReference>
<dbReference type="InterPro" id="IPR003018">
    <property type="entry name" value="GAF"/>
</dbReference>
<feature type="domain" description="PAC" evidence="27">
    <location>
        <begin position="541"/>
        <end position="595"/>
    </location>
</feature>
<dbReference type="SMART" id="SM00091">
    <property type="entry name" value="PAS"/>
    <property type="match status" value="1"/>
</dbReference>
<keyword evidence="31" id="KW-1185">Reference proteome</keyword>
<keyword evidence="4" id="KW-1003">Cell membrane</keyword>
<evidence type="ECO:0000256" key="9">
    <source>
        <dbReference type="ARBA" id="ARBA00022741"/>
    </source>
</evidence>
<keyword evidence="7 23" id="KW-0812">Transmembrane</keyword>
<feature type="modified residue" description="Phosphohistidine" evidence="20">
    <location>
        <position position="1203"/>
    </location>
</feature>
<feature type="domain" description="Histidine kinase" evidence="24">
    <location>
        <begin position="613"/>
        <end position="834"/>
    </location>
</feature>
<evidence type="ECO:0000256" key="12">
    <source>
        <dbReference type="ARBA" id="ARBA00022989"/>
    </source>
</evidence>
<comment type="function">
    <text evidence="16">Member of the two-component regulatory system BvgS/BvgA. Phosphorylates BvgA via a four-step phosphorelay in response to environmental signals.</text>
</comment>
<dbReference type="SUPFAM" id="SSF55785">
    <property type="entry name" value="PYP-like sensor domain (PAS domain)"/>
    <property type="match status" value="1"/>
</dbReference>
<evidence type="ECO:0000259" key="27">
    <source>
        <dbReference type="PROSITE" id="PS50113"/>
    </source>
</evidence>
<dbReference type="Gene3D" id="1.20.120.160">
    <property type="entry name" value="HPT domain"/>
    <property type="match status" value="1"/>
</dbReference>
<dbReference type="InterPro" id="IPR000014">
    <property type="entry name" value="PAS"/>
</dbReference>
<dbReference type="Pfam" id="PF13185">
    <property type="entry name" value="GAF_2"/>
    <property type="match status" value="1"/>
</dbReference>
<dbReference type="RefSeq" id="WP_114472346.1">
    <property type="nucleotide sequence ID" value="NZ_QPJK01000015.1"/>
</dbReference>
<evidence type="ECO:0000256" key="16">
    <source>
        <dbReference type="ARBA" id="ARBA00058004"/>
    </source>
</evidence>
<evidence type="ECO:0000256" key="6">
    <source>
        <dbReference type="ARBA" id="ARBA00022679"/>
    </source>
</evidence>
<dbReference type="InterPro" id="IPR024478">
    <property type="entry name" value="HlyB_4HB_MCP"/>
</dbReference>
<comment type="subcellular location">
    <subcellularLocation>
        <location evidence="2">Cell membrane</location>
        <topology evidence="2">Multi-pass membrane protein</topology>
    </subcellularLocation>
</comment>
<dbReference type="PANTHER" id="PTHR45339:SF1">
    <property type="entry name" value="HYBRID SIGNAL TRANSDUCTION HISTIDINE KINASE J"/>
    <property type="match status" value="1"/>
</dbReference>
<keyword evidence="8" id="KW-0732">Signal</keyword>
<dbReference type="EMBL" id="QPJK01000015">
    <property type="protein sequence ID" value="RCW64487.1"/>
    <property type="molecule type" value="Genomic_DNA"/>
</dbReference>
<gene>
    <name evidence="30" type="ORF">DES41_115111</name>
</gene>
<dbReference type="NCBIfam" id="TIGR00229">
    <property type="entry name" value="sensory_box"/>
    <property type="match status" value="1"/>
</dbReference>
<evidence type="ECO:0000256" key="8">
    <source>
        <dbReference type="ARBA" id="ARBA00022729"/>
    </source>
</evidence>
<dbReference type="InterPro" id="IPR003661">
    <property type="entry name" value="HisK_dim/P_dom"/>
</dbReference>
<dbReference type="CDD" id="cd00130">
    <property type="entry name" value="PAS"/>
    <property type="match status" value="1"/>
</dbReference>
<dbReference type="Gene3D" id="3.40.50.2300">
    <property type="match status" value="2"/>
</dbReference>
<evidence type="ECO:0000313" key="31">
    <source>
        <dbReference type="Proteomes" id="UP000252884"/>
    </source>
</evidence>
<keyword evidence="6" id="KW-0808">Transferase</keyword>
<dbReference type="PRINTS" id="PR00344">
    <property type="entry name" value="BCTRLSENSOR"/>
</dbReference>
<dbReference type="PROSITE" id="PS50110">
    <property type="entry name" value="RESPONSE_REGULATORY"/>
    <property type="match status" value="2"/>
</dbReference>